<dbReference type="PANTHER" id="PTHR11228:SF34">
    <property type="entry name" value="TUNGSTEN-CONTAINING ALDEHYDE FERREDOXIN OXIDOREDUCTASE COFACTOR MODIFYING PROTEIN"/>
    <property type="match status" value="1"/>
</dbReference>
<protein>
    <recommendedName>
        <fullName evidence="7">Radical SAM core domain-containing protein</fullName>
    </recommendedName>
</protein>
<dbReference type="InterPro" id="IPR034391">
    <property type="entry name" value="AdoMet-like_SPASM_containing"/>
</dbReference>
<dbReference type="InterPro" id="IPR058240">
    <property type="entry name" value="rSAM_sf"/>
</dbReference>
<keyword evidence="6" id="KW-0411">Iron-sulfur</keyword>
<dbReference type="SFLD" id="SFLDG01387">
    <property type="entry name" value="BtrN-like_SPASM_domain_contain"/>
    <property type="match status" value="1"/>
</dbReference>
<keyword evidence="2" id="KW-0004">4Fe-4S</keyword>
<dbReference type="InterPro" id="IPR023885">
    <property type="entry name" value="4Fe4S-binding_SPASM_dom"/>
</dbReference>
<dbReference type="CDD" id="cd21109">
    <property type="entry name" value="SPASM"/>
    <property type="match status" value="1"/>
</dbReference>
<dbReference type="Pfam" id="PF13186">
    <property type="entry name" value="SPASM"/>
    <property type="match status" value="1"/>
</dbReference>
<evidence type="ECO:0000313" key="8">
    <source>
        <dbReference type="EMBL" id="KKN09466.1"/>
    </source>
</evidence>
<gene>
    <name evidence="8" type="ORF">LCGC14_1046310</name>
</gene>
<comment type="caution">
    <text evidence="8">The sequence shown here is derived from an EMBL/GenBank/DDBJ whole genome shotgun (WGS) entry which is preliminary data.</text>
</comment>
<accession>A0A0F9Q8C2</accession>
<reference evidence="8" key="1">
    <citation type="journal article" date="2015" name="Nature">
        <title>Complex archaea that bridge the gap between prokaryotes and eukaryotes.</title>
        <authorList>
            <person name="Spang A."/>
            <person name="Saw J.H."/>
            <person name="Jorgensen S.L."/>
            <person name="Zaremba-Niedzwiedzka K."/>
            <person name="Martijn J."/>
            <person name="Lind A.E."/>
            <person name="van Eijk R."/>
            <person name="Schleper C."/>
            <person name="Guy L."/>
            <person name="Ettema T.J."/>
        </authorList>
    </citation>
    <scope>NUCLEOTIDE SEQUENCE</scope>
</reference>
<organism evidence="8">
    <name type="scientific">marine sediment metagenome</name>
    <dbReference type="NCBI Taxonomy" id="412755"/>
    <lineage>
        <taxon>unclassified sequences</taxon>
        <taxon>metagenomes</taxon>
        <taxon>ecological metagenomes</taxon>
    </lineage>
</organism>
<dbReference type="InterPro" id="IPR013785">
    <property type="entry name" value="Aldolase_TIM"/>
</dbReference>
<name>A0A0F9Q8C2_9ZZZZ</name>
<dbReference type="SUPFAM" id="SSF102114">
    <property type="entry name" value="Radical SAM enzymes"/>
    <property type="match status" value="1"/>
</dbReference>
<keyword evidence="5" id="KW-0408">Iron</keyword>
<dbReference type="GO" id="GO:0051536">
    <property type="term" value="F:iron-sulfur cluster binding"/>
    <property type="evidence" value="ECO:0007669"/>
    <property type="project" value="UniProtKB-KW"/>
</dbReference>
<evidence type="ECO:0000256" key="1">
    <source>
        <dbReference type="ARBA" id="ARBA00001966"/>
    </source>
</evidence>
<dbReference type="Pfam" id="PF04055">
    <property type="entry name" value="Radical_SAM"/>
    <property type="match status" value="1"/>
</dbReference>
<dbReference type="SFLD" id="SFLDS00029">
    <property type="entry name" value="Radical_SAM"/>
    <property type="match status" value="1"/>
</dbReference>
<evidence type="ECO:0000256" key="2">
    <source>
        <dbReference type="ARBA" id="ARBA00022485"/>
    </source>
</evidence>
<evidence type="ECO:0000256" key="6">
    <source>
        <dbReference type="ARBA" id="ARBA00023014"/>
    </source>
</evidence>
<evidence type="ECO:0000256" key="4">
    <source>
        <dbReference type="ARBA" id="ARBA00022723"/>
    </source>
</evidence>
<dbReference type="GO" id="GO:0003824">
    <property type="term" value="F:catalytic activity"/>
    <property type="evidence" value="ECO:0007669"/>
    <property type="project" value="InterPro"/>
</dbReference>
<proteinExistence type="predicted"/>
<keyword evidence="4" id="KW-0479">Metal-binding</keyword>
<feature type="domain" description="Radical SAM core" evidence="7">
    <location>
        <begin position="41"/>
        <end position="242"/>
    </location>
</feature>
<dbReference type="InterPro" id="IPR050377">
    <property type="entry name" value="Radical_SAM_PqqE_MftC-like"/>
</dbReference>
<dbReference type="InterPro" id="IPR007197">
    <property type="entry name" value="rSAM"/>
</dbReference>
<dbReference type="SFLD" id="SFLDG01067">
    <property type="entry name" value="SPASM/twitch_domain_containing"/>
    <property type="match status" value="1"/>
</dbReference>
<dbReference type="GO" id="GO:0046872">
    <property type="term" value="F:metal ion binding"/>
    <property type="evidence" value="ECO:0007669"/>
    <property type="project" value="UniProtKB-KW"/>
</dbReference>
<evidence type="ECO:0000256" key="5">
    <source>
        <dbReference type="ARBA" id="ARBA00023004"/>
    </source>
</evidence>
<comment type="cofactor">
    <cofactor evidence="1">
        <name>[4Fe-4S] cluster</name>
        <dbReference type="ChEBI" id="CHEBI:49883"/>
    </cofactor>
</comment>
<dbReference type="PROSITE" id="PS51918">
    <property type="entry name" value="RADICAL_SAM"/>
    <property type="match status" value="1"/>
</dbReference>
<dbReference type="EMBL" id="LAZR01004344">
    <property type="protein sequence ID" value="KKN09466.1"/>
    <property type="molecule type" value="Genomic_DNA"/>
</dbReference>
<dbReference type="Gene3D" id="3.20.20.70">
    <property type="entry name" value="Aldolase class I"/>
    <property type="match status" value="1"/>
</dbReference>
<evidence type="ECO:0000256" key="3">
    <source>
        <dbReference type="ARBA" id="ARBA00022691"/>
    </source>
</evidence>
<dbReference type="PANTHER" id="PTHR11228">
    <property type="entry name" value="RADICAL SAM DOMAIN PROTEIN"/>
    <property type="match status" value="1"/>
</dbReference>
<evidence type="ECO:0000259" key="7">
    <source>
        <dbReference type="PROSITE" id="PS51918"/>
    </source>
</evidence>
<dbReference type="CDD" id="cd01335">
    <property type="entry name" value="Radical_SAM"/>
    <property type="match status" value="1"/>
</dbReference>
<dbReference type="AlphaFoldDB" id="A0A0F9Q8C2"/>
<sequence>MVNINSNLNILWKKEDKKEVNGYYKEYRKAWHKNPADGIVSDFPLFLDVEATSLCNLKCPHCVQTHANFEKGFMSFTMYKEIIDEASENQCRGVKFHTIGRGEPLLHQRLPEMVAYAVKNGLIDTLVNTNAVLLTKDRSKRLLDAGLHRISFSIDHYIPHMYNDLRPGADLKKVYENVSQFFELREKGNYNTQIRVQAVKFLEMSYKRHQRNYVHFWKVVCDEIAIIDYKEMNKREYGLKGSWICPQPWQRLSVLYSGEILPCNHDDRMFAALGNFENTSLRKVWQSSEMNFIRNAHKTNKAHILAACSACYLRTSELNKEE</sequence>
<keyword evidence="3" id="KW-0949">S-adenosyl-L-methionine</keyword>